<dbReference type="RefSeq" id="XP_022285763.1">
    <property type="nucleotide sequence ID" value="XM_022429210.1"/>
</dbReference>
<comment type="caution">
    <text evidence="1">The sequence shown here is derived from an EMBL/GenBank/DDBJ whole genome shotgun (WGS) entry which is preliminary data.</text>
</comment>
<dbReference type="EMBL" id="LSBJ02000002">
    <property type="protein sequence ID" value="OWT43330.1"/>
    <property type="molecule type" value="Genomic_DNA"/>
</dbReference>
<keyword evidence="2" id="KW-1185">Reference proteome</keyword>
<accession>A0A219ARD9</accession>
<dbReference type="Proteomes" id="UP000078397">
    <property type="component" value="Unassembled WGS sequence"/>
</dbReference>
<evidence type="ECO:0000313" key="2">
    <source>
        <dbReference type="Proteomes" id="UP000078397"/>
    </source>
</evidence>
<proteinExistence type="predicted"/>
<protein>
    <submittedName>
        <fullName evidence="1">Uncharacterized protein</fullName>
    </submittedName>
</protein>
<dbReference type="KEGG" id="pchm:VFPPC_17507"/>
<name>A0A219ARD9_METCM</name>
<sequence>MYLALRLRATARSMWTVPTTSPKFKIQMVCFVLPTCTTLTSFSEIVTFEREVSCLACCAIAQAPVPYAFCICLQGTAGLLVCVKGKPTVENTANHQLPGTPCQY</sequence>
<gene>
    <name evidence="1" type="ORF">VFPPC_17507</name>
</gene>
<dbReference type="GeneID" id="33936464"/>
<dbReference type="AlphaFoldDB" id="A0A219ARD9"/>
<organism evidence="1 2">
    <name type="scientific">Pochonia chlamydosporia 170</name>
    <dbReference type="NCBI Taxonomy" id="1380566"/>
    <lineage>
        <taxon>Eukaryota</taxon>
        <taxon>Fungi</taxon>
        <taxon>Dikarya</taxon>
        <taxon>Ascomycota</taxon>
        <taxon>Pezizomycotina</taxon>
        <taxon>Sordariomycetes</taxon>
        <taxon>Hypocreomycetidae</taxon>
        <taxon>Hypocreales</taxon>
        <taxon>Clavicipitaceae</taxon>
        <taxon>Pochonia</taxon>
    </lineage>
</organism>
<evidence type="ECO:0000313" key="1">
    <source>
        <dbReference type="EMBL" id="OWT43330.1"/>
    </source>
</evidence>
<reference evidence="1 2" key="1">
    <citation type="journal article" date="2016" name="PLoS Pathog.">
        <title>Biosynthesis of antibiotic leucinostatins in bio-control fungus Purpureocillium lilacinum and their inhibition on phytophthora revealed by genome mining.</title>
        <authorList>
            <person name="Wang G."/>
            <person name="Liu Z."/>
            <person name="Lin R."/>
            <person name="Li E."/>
            <person name="Mao Z."/>
            <person name="Ling J."/>
            <person name="Yang Y."/>
            <person name="Yin W.B."/>
            <person name="Xie B."/>
        </authorList>
    </citation>
    <scope>NUCLEOTIDE SEQUENCE [LARGE SCALE GENOMIC DNA]</scope>
    <source>
        <strain evidence="1">170</strain>
    </source>
</reference>